<keyword evidence="3" id="KW-1185">Reference proteome</keyword>
<comment type="caution">
    <text evidence="1">The sequence shown here is derived from an EMBL/GenBank/DDBJ whole genome shotgun (WGS) entry which is preliminary data.</text>
</comment>
<name>A0AA86QFH1_9EUKA</name>
<accession>A0AA86QFH1</accession>
<reference evidence="1" key="1">
    <citation type="submission" date="2023-06" db="EMBL/GenBank/DDBJ databases">
        <authorList>
            <person name="Kurt Z."/>
        </authorList>
    </citation>
    <scope>NUCLEOTIDE SEQUENCE</scope>
</reference>
<evidence type="ECO:0000313" key="3">
    <source>
        <dbReference type="Proteomes" id="UP001642409"/>
    </source>
</evidence>
<evidence type="ECO:0000313" key="2">
    <source>
        <dbReference type="EMBL" id="CAL6045821.1"/>
    </source>
</evidence>
<organism evidence="1">
    <name type="scientific">Hexamita inflata</name>
    <dbReference type="NCBI Taxonomy" id="28002"/>
    <lineage>
        <taxon>Eukaryota</taxon>
        <taxon>Metamonada</taxon>
        <taxon>Diplomonadida</taxon>
        <taxon>Hexamitidae</taxon>
        <taxon>Hexamitinae</taxon>
        <taxon>Hexamita</taxon>
    </lineage>
</organism>
<dbReference type="EMBL" id="CAXDID020000166">
    <property type="protein sequence ID" value="CAL6045821.1"/>
    <property type="molecule type" value="Genomic_DNA"/>
</dbReference>
<gene>
    <name evidence="2" type="ORF">HINF_LOCUS41409</name>
    <name evidence="1" type="ORF">HINF_LOCUS45951</name>
</gene>
<dbReference type="AlphaFoldDB" id="A0AA86QFH1"/>
<evidence type="ECO:0000313" key="1">
    <source>
        <dbReference type="EMBL" id="CAI9958306.1"/>
    </source>
</evidence>
<protein>
    <submittedName>
        <fullName evidence="2">Hypothetical_protein</fullName>
    </submittedName>
</protein>
<proteinExistence type="predicted"/>
<dbReference type="Proteomes" id="UP001642409">
    <property type="component" value="Unassembled WGS sequence"/>
</dbReference>
<reference evidence="2 3" key="2">
    <citation type="submission" date="2024-07" db="EMBL/GenBank/DDBJ databases">
        <authorList>
            <person name="Akdeniz Z."/>
        </authorList>
    </citation>
    <scope>NUCLEOTIDE SEQUENCE [LARGE SCALE GENOMIC DNA]</scope>
</reference>
<sequence>MNDHKAVDQFTIYVLNLLDEKIVTLLPNTDFCFIEKQISLGINGYVLESEYLLGQFGFDFKNRVEAYQRQQENLNECQFKNFVFNSKLEHLMRFEQTSDTIQQTANQIKTNSKRVQKLIEGLILNQNLMASRFEELVNEIEQQ</sequence>
<dbReference type="EMBL" id="CATOUU010000905">
    <property type="protein sequence ID" value="CAI9958306.1"/>
    <property type="molecule type" value="Genomic_DNA"/>
</dbReference>